<proteinExistence type="predicted"/>
<feature type="domain" description="Thioredoxin" evidence="1">
    <location>
        <begin position="3"/>
        <end position="163"/>
    </location>
</feature>
<dbReference type="InterPro" id="IPR036249">
    <property type="entry name" value="Thioredoxin-like_sf"/>
</dbReference>
<reference evidence="3" key="1">
    <citation type="submission" date="2016-10" db="EMBL/GenBank/DDBJ databases">
        <authorList>
            <person name="Varghese N."/>
            <person name="Submissions S."/>
        </authorList>
    </citation>
    <scope>NUCLEOTIDE SEQUENCE [LARGE SCALE GENOMIC DNA]</scope>
    <source>
        <strain evidence="3">DSM 44142</strain>
    </source>
</reference>
<dbReference type="EMBL" id="FNLF01000002">
    <property type="protein sequence ID" value="SDQ67566.1"/>
    <property type="molecule type" value="Genomic_DNA"/>
</dbReference>
<organism evidence="2 3">
    <name type="scientific">Tsukamurella pulmonis</name>
    <dbReference type="NCBI Taxonomy" id="47312"/>
    <lineage>
        <taxon>Bacteria</taxon>
        <taxon>Bacillati</taxon>
        <taxon>Actinomycetota</taxon>
        <taxon>Actinomycetes</taxon>
        <taxon>Mycobacteriales</taxon>
        <taxon>Tsukamurellaceae</taxon>
        <taxon>Tsukamurella</taxon>
    </lineage>
</organism>
<accession>A0A1H1CVG3</accession>
<dbReference type="AlphaFoldDB" id="A0A1H1CVG3"/>
<gene>
    <name evidence="2" type="ORF">SAMN04489765_1369</name>
</gene>
<dbReference type="SUPFAM" id="SSF52833">
    <property type="entry name" value="Thioredoxin-like"/>
    <property type="match status" value="1"/>
</dbReference>
<keyword evidence="3" id="KW-1185">Reference proteome</keyword>
<dbReference type="PROSITE" id="PS51352">
    <property type="entry name" value="THIOREDOXIN_2"/>
    <property type="match status" value="1"/>
</dbReference>
<evidence type="ECO:0000259" key="1">
    <source>
        <dbReference type="PROSITE" id="PS51352"/>
    </source>
</evidence>
<evidence type="ECO:0000313" key="3">
    <source>
        <dbReference type="Proteomes" id="UP000183053"/>
    </source>
</evidence>
<evidence type="ECO:0000313" key="2">
    <source>
        <dbReference type="EMBL" id="SDQ67566.1"/>
    </source>
</evidence>
<name>A0A1H1CVG3_9ACTN</name>
<dbReference type="InterPro" id="IPR013766">
    <property type="entry name" value="Thioredoxin_domain"/>
</dbReference>
<dbReference type="Proteomes" id="UP000183053">
    <property type="component" value="Unassembled WGS sequence"/>
</dbReference>
<sequence>MSTDERRRAPELRVDEWIGPDGQPLERPVRLGDLGDGYKIIFCFQHWCPGCHSHGFPTLRYLYDRLAGTGVGIAVIQTVFEGAEENTSDKLRIDQEKYGLAVPFGQDVPPEGQDLPTFMHDYRTGGTPWFTVINPAGEIVFADFQLDPDALLHVLGVTEHMQHDH</sequence>
<dbReference type="STRING" id="47312.SAMN04489765_1369"/>
<protein>
    <recommendedName>
        <fullName evidence="1">Thioredoxin domain-containing protein</fullName>
    </recommendedName>
</protein>
<dbReference type="OrthoDB" id="9811352at2"/>
<dbReference type="Gene3D" id="3.40.30.10">
    <property type="entry name" value="Glutaredoxin"/>
    <property type="match status" value="1"/>
</dbReference>
<dbReference type="RefSeq" id="WP_068532662.1">
    <property type="nucleotide sequence ID" value="NZ_FNLF01000002.1"/>
</dbReference>